<dbReference type="GO" id="GO:0008270">
    <property type="term" value="F:zinc ion binding"/>
    <property type="evidence" value="ECO:0007669"/>
    <property type="project" value="UniProtKB-UniRule"/>
</dbReference>
<dbReference type="InterPro" id="IPR011059">
    <property type="entry name" value="Metal-dep_hydrolase_composite"/>
</dbReference>
<feature type="binding site" evidence="7">
    <location>
        <position position="318"/>
    </location>
    <ligand>
        <name>Fe(3+)</name>
        <dbReference type="ChEBI" id="CHEBI:29034"/>
    </ligand>
</feature>
<dbReference type="GO" id="GO:0019556">
    <property type="term" value="P:L-histidine catabolic process to glutamate and formamide"/>
    <property type="evidence" value="ECO:0007669"/>
    <property type="project" value="UniProtKB-UniRule"/>
</dbReference>
<comment type="catalytic activity">
    <reaction evidence="7">
        <text>4-imidazolone-5-propanoate + H2O = N-formimidoyl-L-glutamate</text>
        <dbReference type="Rhea" id="RHEA:23660"/>
        <dbReference type="ChEBI" id="CHEBI:15377"/>
        <dbReference type="ChEBI" id="CHEBI:58928"/>
        <dbReference type="ChEBI" id="CHEBI:77893"/>
        <dbReference type="EC" id="3.5.2.7"/>
    </reaction>
</comment>
<dbReference type="Gene3D" id="3.20.20.140">
    <property type="entry name" value="Metal-dependent hydrolases"/>
    <property type="match status" value="1"/>
</dbReference>
<feature type="binding site" evidence="7">
    <location>
        <position position="243"/>
    </location>
    <ligand>
        <name>Zn(2+)</name>
        <dbReference type="ChEBI" id="CHEBI:29105"/>
    </ligand>
</feature>
<organism evidence="9 10">
    <name type="scientific">Kiloniella spongiae</name>
    <dbReference type="NCBI Taxonomy" id="1489064"/>
    <lineage>
        <taxon>Bacteria</taxon>
        <taxon>Pseudomonadati</taxon>
        <taxon>Pseudomonadota</taxon>
        <taxon>Alphaproteobacteria</taxon>
        <taxon>Rhodospirillales</taxon>
        <taxon>Kiloniellaceae</taxon>
        <taxon>Kiloniella</taxon>
    </lineage>
</organism>
<proteinExistence type="inferred from homology"/>
<evidence type="ECO:0000256" key="6">
    <source>
        <dbReference type="ARBA" id="ARBA00023004"/>
    </source>
</evidence>
<dbReference type="PATRIC" id="fig|1489064.4.peg.1829"/>
<dbReference type="CDD" id="cd01296">
    <property type="entry name" value="Imidazolone-5PH"/>
    <property type="match status" value="1"/>
</dbReference>
<feature type="binding site" evidence="7">
    <location>
        <position position="146"/>
    </location>
    <ligand>
        <name>N-formimidoyl-L-glutamate</name>
        <dbReference type="ChEBI" id="CHEBI:58928"/>
    </ligand>
</feature>
<dbReference type="Pfam" id="PF01979">
    <property type="entry name" value="Amidohydro_1"/>
    <property type="match status" value="1"/>
</dbReference>
<dbReference type="SUPFAM" id="SSF51556">
    <property type="entry name" value="Metallo-dependent hydrolases"/>
    <property type="match status" value="1"/>
</dbReference>
<keyword evidence="6 7" id="KW-0408">Iron</keyword>
<name>A0A0H2M9L0_9PROT</name>
<comment type="caution">
    <text evidence="9">The sequence shown here is derived from an EMBL/GenBank/DDBJ whole genome shotgun (WGS) entry which is preliminary data.</text>
</comment>
<comment type="function">
    <text evidence="7">Catalyzes the hydrolytic cleavage of the carbon-nitrogen bond in imidazolone-5-propanoate to yield N-formimidoyl-L-glutamate. It is the third step in the universal histidine degradation pathway.</text>
</comment>
<keyword evidence="10" id="KW-1185">Reference proteome</keyword>
<comment type="subcellular location">
    <subcellularLocation>
        <location evidence="7">Cytoplasm</location>
    </subcellularLocation>
</comment>
<feature type="binding site" evidence="7">
    <location>
        <position position="74"/>
    </location>
    <ligand>
        <name>Fe(3+)</name>
        <dbReference type="ChEBI" id="CHEBI:29034"/>
    </ligand>
</feature>
<dbReference type="AlphaFoldDB" id="A0A0H2M9L0"/>
<gene>
    <name evidence="7" type="primary">hutI</name>
    <name evidence="9" type="ORF">WH96_20005</name>
</gene>
<dbReference type="PANTHER" id="PTHR42752">
    <property type="entry name" value="IMIDAZOLONEPROPIONASE"/>
    <property type="match status" value="1"/>
</dbReference>
<dbReference type="InterPro" id="IPR032466">
    <property type="entry name" value="Metal_Hydrolase"/>
</dbReference>
<accession>A0A0H2M9L0</accession>
<keyword evidence="5 7" id="KW-0862">Zinc</keyword>
<dbReference type="GO" id="GO:0019557">
    <property type="term" value="P:L-histidine catabolic process to glutamate and formate"/>
    <property type="evidence" value="ECO:0007669"/>
    <property type="project" value="UniProtKB-UniPathway"/>
</dbReference>
<evidence type="ECO:0000313" key="10">
    <source>
        <dbReference type="Proteomes" id="UP000035444"/>
    </source>
</evidence>
<evidence type="ECO:0000313" key="9">
    <source>
        <dbReference type="EMBL" id="KLN58983.1"/>
    </source>
</evidence>
<dbReference type="RefSeq" id="WP_047766022.1">
    <property type="nucleotide sequence ID" value="NZ_LAQL01000022.1"/>
</dbReference>
<feature type="binding site" evidence="7">
    <location>
        <position position="76"/>
    </location>
    <ligand>
        <name>Zn(2+)</name>
        <dbReference type="ChEBI" id="CHEBI:29105"/>
    </ligand>
</feature>
<evidence type="ECO:0000256" key="7">
    <source>
        <dbReference type="HAMAP-Rule" id="MF_00372"/>
    </source>
</evidence>
<protein>
    <recommendedName>
        <fullName evidence="1 7">Imidazolonepropionase</fullName>
        <ecNumber evidence="1 7">3.5.2.7</ecNumber>
    </recommendedName>
    <alternativeName>
        <fullName evidence="7">Imidazolone-5-propionate hydrolase</fullName>
    </alternativeName>
</protein>
<dbReference type="InterPro" id="IPR006680">
    <property type="entry name" value="Amidohydro-rel"/>
</dbReference>
<feature type="binding site" evidence="7">
    <location>
        <position position="323"/>
    </location>
    <ligand>
        <name>4-imidazolone-5-propanoate</name>
        <dbReference type="ChEBI" id="CHEBI:77893"/>
    </ligand>
</feature>
<comment type="pathway">
    <text evidence="7">Amino-acid degradation; L-histidine degradation into L-glutamate; N-formimidoyl-L-glutamate from L-histidine: step 3/3.</text>
</comment>
<keyword evidence="2 7" id="KW-0479">Metal-binding</keyword>
<sequence>MWDSLWINCNLCTMNDAENDDGLGIINNGAIASTAGKIVWIGEANKLPDASEKLAKEINDLNGSWITPGLIDCHTHIVHGGERINEFNMRLEGANYEEIARAGGGIRSTVKATRAASEQELFDKALKRAQSLQEEGVTVLEIKSGYGLNWENETKQLRVARKIGESLPLDVITTYLAAHTIPEEYQNDGDGYIDSIIEKLPELKKSGLADAIDGFCEGIAFSPKQIEKLFKAAGDLGFNLKLHAEQLSDLGGATLAAKYGAKSADHLEYVSEKSAKAMLKSGSVAVILPCAFYFLNETKKPPIDLFRKNAVPMAVATDMNPGSSPCCSLLLAMNMACTFFKMTPTETMRGVTLHAAQALGIEKTHGSMEIGKVTDLAIWGITHPAELSYHMGFNPLQELIKDGRQIIQR</sequence>
<dbReference type="Proteomes" id="UP000035444">
    <property type="component" value="Unassembled WGS sequence"/>
</dbReference>
<feature type="binding site" evidence="7">
    <location>
        <position position="320"/>
    </location>
    <ligand>
        <name>N-formimidoyl-L-glutamate</name>
        <dbReference type="ChEBI" id="CHEBI:58928"/>
    </ligand>
</feature>
<evidence type="ECO:0000256" key="1">
    <source>
        <dbReference type="ARBA" id="ARBA00012864"/>
    </source>
</evidence>
<evidence type="ECO:0000256" key="5">
    <source>
        <dbReference type="ARBA" id="ARBA00022833"/>
    </source>
</evidence>
<dbReference type="GO" id="GO:0005506">
    <property type="term" value="F:iron ion binding"/>
    <property type="evidence" value="ECO:0007669"/>
    <property type="project" value="UniProtKB-UniRule"/>
</dbReference>
<dbReference type="EMBL" id="LAQL01000022">
    <property type="protein sequence ID" value="KLN58983.1"/>
    <property type="molecule type" value="Genomic_DNA"/>
</dbReference>
<comment type="cofactor">
    <cofactor evidence="7">
        <name>Zn(2+)</name>
        <dbReference type="ChEBI" id="CHEBI:29105"/>
    </cofactor>
    <cofactor evidence="7">
        <name>Fe(3+)</name>
        <dbReference type="ChEBI" id="CHEBI:29034"/>
    </cofactor>
    <text evidence="7">Binds 1 zinc or iron ion per subunit.</text>
</comment>
<feature type="binding site" evidence="7">
    <location>
        <position position="246"/>
    </location>
    <ligand>
        <name>4-imidazolone-5-propanoate</name>
        <dbReference type="ChEBI" id="CHEBI:77893"/>
    </ligand>
</feature>
<feature type="binding site" evidence="7">
    <location>
        <position position="74"/>
    </location>
    <ligand>
        <name>Zn(2+)</name>
        <dbReference type="ChEBI" id="CHEBI:29105"/>
    </ligand>
</feature>
<feature type="binding site" evidence="7">
    <location>
        <position position="146"/>
    </location>
    <ligand>
        <name>4-imidazolone-5-propanoate</name>
        <dbReference type="ChEBI" id="CHEBI:77893"/>
    </ligand>
</feature>
<evidence type="ECO:0000256" key="2">
    <source>
        <dbReference type="ARBA" id="ARBA00022723"/>
    </source>
</evidence>
<feature type="binding site" evidence="7">
    <location>
        <position position="322"/>
    </location>
    <ligand>
        <name>N-formimidoyl-L-glutamate</name>
        <dbReference type="ChEBI" id="CHEBI:58928"/>
    </ligand>
</feature>
<dbReference type="PANTHER" id="PTHR42752:SF1">
    <property type="entry name" value="IMIDAZOLONEPROPIONASE-RELATED"/>
    <property type="match status" value="1"/>
</dbReference>
<reference evidence="9 10" key="1">
    <citation type="submission" date="2015-03" db="EMBL/GenBank/DDBJ databases">
        <title>Genome Sequence of Kiloniella spongiae MEBiC09566, isolated from a marine sponge.</title>
        <authorList>
            <person name="Shao Z."/>
            <person name="Wang L."/>
            <person name="Li X."/>
        </authorList>
    </citation>
    <scope>NUCLEOTIDE SEQUENCE [LARGE SCALE GENOMIC DNA]</scope>
    <source>
        <strain evidence="9 10">MEBiC09566</strain>
    </source>
</reference>
<keyword evidence="4 7" id="KW-0369">Histidine metabolism</keyword>
<dbReference type="Gene3D" id="2.30.40.10">
    <property type="entry name" value="Urease, subunit C, domain 1"/>
    <property type="match status" value="1"/>
</dbReference>
<feature type="domain" description="Amidohydrolase-related" evidence="8">
    <location>
        <begin position="65"/>
        <end position="383"/>
    </location>
</feature>
<dbReference type="SUPFAM" id="SSF51338">
    <property type="entry name" value="Composite domain of metallo-dependent hydrolases"/>
    <property type="match status" value="1"/>
</dbReference>
<keyword evidence="7" id="KW-0963">Cytoplasm</keyword>
<dbReference type="InterPro" id="IPR005920">
    <property type="entry name" value="HutI"/>
</dbReference>
<feature type="binding site" evidence="7">
    <location>
        <position position="76"/>
    </location>
    <ligand>
        <name>Fe(3+)</name>
        <dbReference type="ChEBI" id="CHEBI:29034"/>
    </ligand>
</feature>
<keyword evidence="3 7" id="KW-0378">Hydrolase</keyword>
<feature type="binding site" evidence="7">
    <location>
        <position position="83"/>
    </location>
    <ligand>
        <name>4-imidazolone-5-propanoate</name>
        <dbReference type="ChEBI" id="CHEBI:77893"/>
    </ligand>
</feature>
<dbReference type="OrthoDB" id="9776455at2"/>
<evidence type="ECO:0000256" key="4">
    <source>
        <dbReference type="ARBA" id="ARBA00022808"/>
    </source>
</evidence>
<comment type="similarity">
    <text evidence="7">Belongs to the metallo-dependent hydrolases superfamily. HutI family.</text>
</comment>
<feature type="binding site" evidence="7">
    <location>
        <position position="179"/>
    </location>
    <ligand>
        <name>4-imidazolone-5-propanoate</name>
        <dbReference type="ChEBI" id="CHEBI:77893"/>
    </ligand>
</feature>
<evidence type="ECO:0000259" key="8">
    <source>
        <dbReference type="Pfam" id="PF01979"/>
    </source>
</evidence>
<dbReference type="GO" id="GO:0005737">
    <property type="term" value="C:cytoplasm"/>
    <property type="evidence" value="ECO:0007669"/>
    <property type="project" value="UniProtKB-SubCell"/>
</dbReference>
<dbReference type="GO" id="GO:0050480">
    <property type="term" value="F:imidazolonepropionase activity"/>
    <property type="evidence" value="ECO:0007669"/>
    <property type="project" value="UniProtKB-UniRule"/>
</dbReference>
<dbReference type="HAMAP" id="MF_00372">
    <property type="entry name" value="HutI"/>
    <property type="match status" value="1"/>
</dbReference>
<dbReference type="STRING" id="1489064.WH96_20005"/>
<dbReference type="EC" id="3.5.2.7" evidence="1 7"/>
<feature type="binding site" evidence="7">
    <location>
        <position position="318"/>
    </location>
    <ligand>
        <name>Zn(2+)</name>
        <dbReference type="ChEBI" id="CHEBI:29105"/>
    </ligand>
</feature>
<dbReference type="UniPathway" id="UPA00379">
    <property type="reaction ID" value="UER00551"/>
</dbReference>
<dbReference type="NCBIfam" id="TIGR01224">
    <property type="entry name" value="hutI"/>
    <property type="match status" value="1"/>
</dbReference>
<dbReference type="FunFam" id="3.20.20.140:FF:000007">
    <property type="entry name" value="Imidazolonepropionase"/>
    <property type="match status" value="1"/>
</dbReference>
<feature type="binding site" evidence="7">
    <location>
        <position position="243"/>
    </location>
    <ligand>
        <name>Fe(3+)</name>
        <dbReference type="ChEBI" id="CHEBI:29034"/>
    </ligand>
</feature>
<evidence type="ECO:0000256" key="3">
    <source>
        <dbReference type="ARBA" id="ARBA00022801"/>
    </source>
</evidence>